<dbReference type="PANTHER" id="PTHR43673">
    <property type="entry name" value="NAD(P)H NITROREDUCTASE YDGI-RELATED"/>
    <property type="match status" value="1"/>
</dbReference>
<protein>
    <submittedName>
        <fullName evidence="7">Nitroreductase</fullName>
    </submittedName>
</protein>
<organism evidence="7 8">
    <name type="scientific">Saccharicrinis carchari</name>
    <dbReference type="NCBI Taxonomy" id="1168039"/>
    <lineage>
        <taxon>Bacteria</taxon>
        <taxon>Pseudomonadati</taxon>
        <taxon>Bacteroidota</taxon>
        <taxon>Bacteroidia</taxon>
        <taxon>Marinilabiliales</taxon>
        <taxon>Marinilabiliaceae</taxon>
        <taxon>Saccharicrinis</taxon>
    </lineage>
</organism>
<evidence type="ECO:0000256" key="5">
    <source>
        <dbReference type="ARBA" id="ARBA00023014"/>
    </source>
</evidence>
<evidence type="ECO:0000313" key="8">
    <source>
        <dbReference type="Proteomes" id="UP000319040"/>
    </source>
</evidence>
<dbReference type="RefSeq" id="WP_142533750.1">
    <property type="nucleotide sequence ID" value="NZ_FXTB01000006.1"/>
</dbReference>
<dbReference type="SUPFAM" id="SSF55469">
    <property type="entry name" value="FMN-dependent nitroreductase-like"/>
    <property type="match status" value="1"/>
</dbReference>
<dbReference type="PANTHER" id="PTHR43673:SF10">
    <property type="entry name" value="NADH DEHYDROGENASE_NAD(P)H NITROREDUCTASE XCC3605-RELATED"/>
    <property type="match status" value="1"/>
</dbReference>
<dbReference type="PROSITE" id="PS51379">
    <property type="entry name" value="4FE4S_FER_2"/>
    <property type="match status" value="2"/>
</dbReference>
<keyword evidence="4" id="KW-0408">Iron</keyword>
<evidence type="ECO:0000313" key="7">
    <source>
        <dbReference type="EMBL" id="SMO72978.1"/>
    </source>
</evidence>
<feature type="domain" description="4Fe-4S ferredoxin-type" evidence="6">
    <location>
        <begin position="33"/>
        <end position="63"/>
    </location>
</feature>
<keyword evidence="3" id="KW-0560">Oxidoreductase</keyword>
<dbReference type="AlphaFoldDB" id="A0A521DMY3"/>
<accession>A0A521DMY3</accession>
<evidence type="ECO:0000256" key="1">
    <source>
        <dbReference type="ARBA" id="ARBA00007118"/>
    </source>
</evidence>
<dbReference type="GO" id="GO:0016491">
    <property type="term" value="F:oxidoreductase activity"/>
    <property type="evidence" value="ECO:0007669"/>
    <property type="project" value="UniProtKB-KW"/>
</dbReference>
<dbReference type="InterPro" id="IPR000415">
    <property type="entry name" value="Nitroreductase-like"/>
</dbReference>
<comment type="similarity">
    <text evidence="1">Belongs to the nitroreductase family.</text>
</comment>
<sequence>MIDFKINKDKCTQCGICSQECPTLIIDGKKGIPEIKEGKEKNCIKCQHCLAVCPTAALSIWGKDPDDSIPVNGEIPNSKSLERLMKTRRSIRKFKKEELSKKLVLALLETAAYAPTGHNKNQVLLSVTEDREGLAKVRSLVYDAIKKAKDANTLPPAMAMFGNFQNLWNEKGIDVLFRDAPHFIIASAPKAIASSMADCVISLSYFELLANTHGIGTLWNGFLKTVFDHIAPELKEAMGIPEDHAIGYMVIFGKPAVKFARSVQSEGLHVNKITL</sequence>
<gene>
    <name evidence="7" type="ORF">SAMN06265379_10638</name>
</gene>
<dbReference type="Gene3D" id="3.30.70.20">
    <property type="match status" value="1"/>
</dbReference>
<dbReference type="OrthoDB" id="1091152at2"/>
<dbReference type="SUPFAM" id="SSF54862">
    <property type="entry name" value="4Fe-4S ferredoxins"/>
    <property type="match status" value="1"/>
</dbReference>
<dbReference type="PROSITE" id="PS00198">
    <property type="entry name" value="4FE4S_FER_1"/>
    <property type="match status" value="2"/>
</dbReference>
<evidence type="ECO:0000256" key="4">
    <source>
        <dbReference type="ARBA" id="ARBA00023004"/>
    </source>
</evidence>
<reference evidence="7 8" key="1">
    <citation type="submission" date="2017-05" db="EMBL/GenBank/DDBJ databases">
        <authorList>
            <person name="Varghese N."/>
            <person name="Submissions S."/>
        </authorList>
    </citation>
    <scope>NUCLEOTIDE SEQUENCE [LARGE SCALE GENOMIC DNA]</scope>
    <source>
        <strain evidence="7 8">DSM 27040</strain>
    </source>
</reference>
<keyword evidence="2" id="KW-0479">Metal-binding</keyword>
<dbReference type="Pfam" id="PF00881">
    <property type="entry name" value="Nitroreductase"/>
    <property type="match status" value="1"/>
</dbReference>
<keyword evidence="5" id="KW-0411">Iron-sulfur</keyword>
<dbReference type="InterPro" id="IPR029479">
    <property type="entry name" value="Nitroreductase"/>
</dbReference>
<proteinExistence type="inferred from homology"/>
<evidence type="ECO:0000256" key="3">
    <source>
        <dbReference type="ARBA" id="ARBA00023002"/>
    </source>
</evidence>
<keyword evidence="8" id="KW-1185">Reference proteome</keyword>
<dbReference type="GO" id="GO:0046872">
    <property type="term" value="F:metal ion binding"/>
    <property type="evidence" value="ECO:0007669"/>
    <property type="project" value="UniProtKB-KW"/>
</dbReference>
<dbReference type="CDD" id="cd02143">
    <property type="entry name" value="nitroreductase_FeS-like"/>
    <property type="match status" value="1"/>
</dbReference>
<dbReference type="Proteomes" id="UP000319040">
    <property type="component" value="Unassembled WGS sequence"/>
</dbReference>
<name>A0A521DMY3_SACCC</name>
<dbReference type="Gene3D" id="3.40.109.10">
    <property type="entry name" value="NADH Oxidase"/>
    <property type="match status" value="1"/>
</dbReference>
<feature type="domain" description="4Fe-4S ferredoxin-type" evidence="6">
    <location>
        <begin position="2"/>
        <end position="31"/>
    </location>
</feature>
<evidence type="ECO:0000259" key="6">
    <source>
        <dbReference type="PROSITE" id="PS51379"/>
    </source>
</evidence>
<dbReference type="Pfam" id="PF13187">
    <property type="entry name" value="Fer4_9"/>
    <property type="match status" value="1"/>
</dbReference>
<evidence type="ECO:0000256" key="2">
    <source>
        <dbReference type="ARBA" id="ARBA00022723"/>
    </source>
</evidence>
<dbReference type="InterPro" id="IPR017900">
    <property type="entry name" value="4Fe4S_Fe_S_CS"/>
</dbReference>
<dbReference type="EMBL" id="FXTB01000006">
    <property type="protein sequence ID" value="SMO72978.1"/>
    <property type="molecule type" value="Genomic_DNA"/>
</dbReference>
<dbReference type="InterPro" id="IPR017896">
    <property type="entry name" value="4Fe4S_Fe-S-bd"/>
</dbReference>
<dbReference type="GO" id="GO:0051536">
    <property type="term" value="F:iron-sulfur cluster binding"/>
    <property type="evidence" value="ECO:0007669"/>
    <property type="project" value="UniProtKB-KW"/>
</dbReference>